<gene>
    <name evidence="5" type="ORF">Cantr_01094</name>
</gene>
<sequence>MTEQVKINPDLLIILVGSVINKFMSAYQGDYKECRAVFPVDQFINDLNKITQEYTSKFPNDDIHFPQIDLKLLSFIITRTLYHKFVTVTQDHVEIDVLPHVYENFLKNIVATSTLRYAKYLLKGAKDLYEEDKKNGNKPEEQVATKEPQGELQEKVETQEKVVEANKETANPSTAEKEAPKEQEVTSEKEVGDEKAEPKESEKEDDDKMDIDEKPENTVEAEKPEEKIEENAVEEEVVSEEKVPEDIAAPEEKEEESVEVGKEEPEEKEELVEEPGESDKMEVDKEETVKEDEQVEVEKVETEEPQEDKQIPEIVVEQDEEGDKEQTKEEGSVEPESEDKVEESVKESKEEEKAEQDEAKESPREEETIEEPKVENPTSEPEELPVEEPKEEEKPEESVEPEEEQVQETLQSRKRSRSPAPGQQHKRFQNIAVNLLNSIQEHRFSSPFLQPVNPKDAPDYHNIIFEPRDLKNILKAVKSKSDPPTYLSVKELERDIMLMFANCIMYNRSGDDLIELTKIMKSDASEIFKLFEEAEEEIK</sequence>
<evidence type="ECO:0000313" key="6">
    <source>
        <dbReference type="Proteomes" id="UP000253472"/>
    </source>
</evidence>
<feature type="compositionally biased region" description="Acidic residues" evidence="3">
    <location>
        <begin position="248"/>
        <end position="258"/>
    </location>
</feature>
<dbReference type="EMBL" id="QLNQ01000020">
    <property type="protein sequence ID" value="RCK65433.1"/>
    <property type="molecule type" value="Genomic_DNA"/>
</dbReference>
<dbReference type="SMART" id="SM00297">
    <property type="entry name" value="BROMO"/>
    <property type="match status" value="1"/>
</dbReference>
<dbReference type="PRINTS" id="PR00503">
    <property type="entry name" value="BROMODOMAIN"/>
</dbReference>
<evidence type="ECO:0000256" key="1">
    <source>
        <dbReference type="ARBA" id="ARBA00023117"/>
    </source>
</evidence>
<dbReference type="STRING" id="5486.A0A367YHS8"/>
<feature type="region of interest" description="Disordered" evidence="3">
    <location>
        <begin position="131"/>
        <end position="426"/>
    </location>
</feature>
<dbReference type="GO" id="GO:0035267">
    <property type="term" value="C:NuA4 histone acetyltransferase complex"/>
    <property type="evidence" value="ECO:0007669"/>
    <property type="project" value="TreeGrafter"/>
</dbReference>
<dbReference type="PANTHER" id="PTHR15398:SF4">
    <property type="entry name" value="BROMODOMAIN-CONTAINING PROTEIN 8 ISOFORM X1"/>
    <property type="match status" value="1"/>
</dbReference>
<proteinExistence type="predicted"/>
<feature type="compositionally biased region" description="Acidic residues" evidence="3">
    <location>
        <begin position="332"/>
        <end position="341"/>
    </location>
</feature>
<feature type="compositionally biased region" description="Basic and acidic residues" evidence="3">
    <location>
        <begin position="175"/>
        <end position="202"/>
    </location>
</feature>
<dbReference type="OrthoDB" id="21449at2759"/>
<dbReference type="PANTHER" id="PTHR15398">
    <property type="entry name" value="BROMODOMAIN-CONTAINING PROTEIN 8"/>
    <property type="match status" value="1"/>
</dbReference>
<feature type="compositionally biased region" description="Basic and acidic residues" evidence="3">
    <location>
        <begin position="387"/>
        <end position="397"/>
    </location>
</feature>
<dbReference type="GO" id="GO:0006325">
    <property type="term" value="P:chromatin organization"/>
    <property type="evidence" value="ECO:0007669"/>
    <property type="project" value="UniProtKB-ARBA"/>
</dbReference>
<organism evidence="5 6">
    <name type="scientific">Candida viswanathii</name>
    <dbReference type="NCBI Taxonomy" id="5486"/>
    <lineage>
        <taxon>Eukaryota</taxon>
        <taxon>Fungi</taxon>
        <taxon>Dikarya</taxon>
        <taxon>Ascomycota</taxon>
        <taxon>Saccharomycotina</taxon>
        <taxon>Pichiomycetes</taxon>
        <taxon>Debaryomycetaceae</taxon>
        <taxon>Candida/Lodderomyces clade</taxon>
        <taxon>Candida</taxon>
    </lineage>
</organism>
<comment type="caution">
    <text evidence="5">The sequence shown here is derived from an EMBL/GenBank/DDBJ whole genome shotgun (WGS) entry which is preliminary data.</text>
</comment>
<evidence type="ECO:0000313" key="5">
    <source>
        <dbReference type="EMBL" id="RCK65433.1"/>
    </source>
</evidence>
<dbReference type="Pfam" id="PF00439">
    <property type="entry name" value="Bromodomain"/>
    <property type="match status" value="1"/>
</dbReference>
<dbReference type="Proteomes" id="UP000253472">
    <property type="component" value="Unassembled WGS sequence"/>
</dbReference>
<accession>A0A367YHS8</accession>
<evidence type="ECO:0000256" key="3">
    <source>
        <dbReference type="SAM" id="MobiDB-lite"/>
    </source>
</evidence>
<feature type="compositionally biased region" description="Acidic residues" evidence="3">
    <location>
        <begin position="266"/>
        <end position="276"/>
    </location>
</feature>
<dbReference type="InterPro" id="IPR036427">
    <property type="entry name" value="Bromodomain-like_sf"/>
</dbReference>
<protein>
    <recommendedName>
        <fullName evidence="4">Bromo domain-containing protein</fullName>
    </recommendedName>
</protein>
<name>A0A367YHS8_9ASCO</name>
<evidence type="ECO:0000259" key="4">
    <source>
        <dbReference type="PROSITE" id="PS50014"/>
    </source>
</evidence>
<feature type="domain" description="Bromo" evidence="4">
    <location>
        <begin position="440"/>
        <end position="514"/>
    </location>
</feature>
<dbReference type="CDD" id="cd04369">
    <property type="entry name" value="Bromodomain"/>
    <property type="match status" value="1"/>
</dbReference>
<evidence type="ECO:0000256" key="2">
    <source>
        <dbReference type="PROSITE-ProRule" id="PRU00035"/>
    </source>
</evidence>
<feature type="compositionally biased region" description="Basic and acidic residues" evidence="3">
    <location>
        <begin position="342"/>
        <end position="374"/>
    </location>
</feature>
<feature type="compositionally biased region" description="Basic and acidic residues" evidence="3">
    <location>
        <begin position="211"/>
        <end position="230"/>
    </location>
</feature>
<dbReference type="AlphaFoldDB" id="A0A367YHS8"/>
<dbReference type="SUPFAM" id="SSF47370">
    <property type="entry name" value="Bromodomain"/>
    <property type="match status" value="1"/>
</dbReference>
<keyword evidence="6" id="KW-1185">Reference proteome</keyword>
<feature type="compositionally biased region" description="Basic and acidic residues" evidence="3">
    <location>
        <begin position="277"/>
        <end position="311"/>
    </location>
</feature>
<keyword evidence="1 2" id="KW-0103">Bromodomain</keyword>
<reference evidence="5 6" key="1">
    <citation type="submission" date="2018-06" db="EMBL/GenBank/DDBJ databases">
        <title>Whole genome sequencing of Candida tropicalis (genome annotated by CSBL at Korea University).</title>
        <authorList>
            <person name="Ahn J."/>
        </authorList>
    </citation>
    <scope>NUCLEOTIDE SEQUENCE [LARGE SCALE GENOMIC DNA]</scope>
    <source>
        <strain evidence="5 6">ATCC 20962</strain>
    </source>
</reference>
<dbReference type="PROSITE" id="PS50014">
    <property type="entry name" value="BROMODOMAIN_2"/>
    <property type="match status" value="1"/>
</dbReference>
<dbReference type="InterPro" id="IPR001487">
    <property type="entry name" value="Bromodomain"/>
</dbReference>
<feature type="compositionally biased region" description="Basic and acidic residues" evidence="3">
    <location>
        <begin position="131"/>
        <end position="167"/>
    </location>
</feature>
<dbReference type="Gene3D" id="1.20.920.10">
    <property type="entry name" value="Bromodomain-like"/>
    <property type="match status" value="1"/>
</dbReference>